<dbReference type="EMBL" id="CP014209">
    <property type="protein sequence ID" value="ANC32849.1"/>
    <property type="molecule type" value="Genomic_DNA"/>
</dbReference>
<dbReference type="GO" id="GO:0047265">
    <property type="term" value="F:poly(glycerol-phosphate) alpha-glucosyltransferase activity"/>
    <property type="evidence" value="ECO:0007669"/>
    <property type="project" value="UniProtKB-EC"/>
</dbReference>
<feature type="region of interest" description="Disordered" evidence="2">
    <location>
        <begin position="271"/>
        <end position="294"/>
    </location>
</feature>
<feature type="region of interest" description="Disordered" evidence="2">
    <location>
        <begin position="102"/>
        <end position="135"/>
    </location>
</feature>
<evidence type="ECO:0000256" key="2">
    <source>
        <dbReference type="SAM" id="MobiDB-lite"/>
    </source>
</evidence>
<evidence type="ECO:0000256" key="1">
    <source>
        <dbReference type="ARBA" id="ARBA00022679"/>
    </source>
</evidence>
<name>A0A168G0K5_9MICO</name>
<dbReference type="Proteomes" id="UP000076794">
    <property type="component" value="Chromosome"/>
</dbReference>
<dbReference type="InterPro" id="IPR001296">
    <property type="entry name" value="Glyco_trans_1"/>
</dbReference>
<feature type="domain" description="Glycosyl transferase family 1" evidence="3">
    <location>
        <begin position="298"/>
        <end position="444"/>
    </location>
</feature>
<proteinExistence type="predicted"/>
<gene>
    <name evidence="4" type="primary">tagE_2</name>
    <name evidence="4" type="ORF">I598_3340</name>
</gene>
<dbReference type="EC" id="2.4.1.52" evidence="4"/>
<dbReference type="SUPFAM" id="SSF53756">
    <property type="entry name" value="UDP-Glycosyltransferase/glycogen phosphorylase"/>
    <property type="match status" value="1"/>
</dbReference>
<dbReference type="STRING" id="1300344.I598_3340"/>
<keyword evidence="4" id="KW-0328">Glycosyltransferase</keyword>
<dbReference type="Gene3D" id="3.40.50.2000">
    <property type="entry name" value="Glycogen Phosphorylase B"/>
    <property type="match status" value="3"/>
</dbReference>
<evidence type="ECO:0000313" key="5">
    <source>
        <dbReference type="Proteomes" id="UP000076794"/>
    </source>
</evidence>
<protein>
    <submittedName>
        <fullName evidence="4">Putative poly(Glycerol-phosphate) alpha-glucosyltransferase</fullName>
        <ecNumber evidence="4">2.4.1.52</ecNumber>
    </submittedName>
</protein>
<organism evidence="4 5">
    <name type="scientific">Isoptericola dokdonensis DS-3</name>
    <dbReference type="NCBI Taxonomy" id="1300344"/>
    <lineage>
        <taxon>Bacteria</taxon>
        <taxon>Bacillati</taxon>
        <taxon>Actinomycetota</taxon>
        <taxon>Actinomycetes</taxon>
        <taxon>Micrococcales</taxon>
        <taxon>Promicromonosporaceae</taxon>
        <taxon>Isoptericola</taxon>
    </lineage>
</organism>
<sequence>MAHHYDGSVPSTPGRDTTVAFPSGTYAAATWTIPTDFGGMTSALLRRSRTFVEEAGVPVKVLTFDPLLDLGRARADLEAVGALAPGVTLHNVWADLREWSDDDVRPAEGAPPTPRERGSDGEQVRVEPDAEGGPDRYLHFRPDGSLAAVDERTDDGRRITLYTRDGREGRSWSSVYSVYRAWIGRVLPDRPAYVVVDSKTMTKFFAVLQRPTVYTAQVVHGAHLAAKAKDAHGPLTLARTPLMENLDAFDAVVFLTEGQRRDVIERVGPRDNTAVVPNSTELPAAPATLGPRPPHGVMLAGLTGRKRVPQALRGFRLAAEATGLPLRLDVYGDGPERARLEGLASDVPGATLHGYVRGAAERFSEASFMLLTSRAEGLPLVFAEAMARGCVPIAYDIRYGPADIITDGVDGFLVPDGDVDALALAIEKFVRLDDEAVARMRAAAIATAQGYSATAVVGRWAEVFADMTRRRPVHVERPGRGQQVVRRLAGMLRRAPR</sequence>
<dbReference type="PANTHER" id="PTHR12526:SF630">
    <property type="entry name" value="GLYCOSYLTRANSFERASE"/>
    <property type="match status" value="1"/>
</dbReference>
<feature type="compositionally biased region" description="Basic and acidic residues" evidence="2">
    <location>
        <begin position="114"/>
        <end position="135"/>
    </location>
</feature>
<reference evidence="4 5" key="1">
    <citation type="submission" date="2016-01" db="EMBL/GenBank/DDBJ databases">
        <title>Complete genome sequence of a soil Actinobacterium, Isoptericola dokdonensis DS-3.</title>
        <authorList>
            <person name="Kwon S.-K."/>
            <person name="Kim J.F."/>
        </authorList>
    </citation>
    <scope>NUCLEOTIDE SEQUENCE [LARGE SCALE GENOMIC DNA]</scope>
    <source>
        <strain evidence="4 5">DS-3</strain>
    </source>
</reference>
<evidence type="ECO:0000313" key="4">
    <source>
        <dbReference type="EMBL" id="ANC32849.1"/>
    </source>
</evidence>
<dbReference type="AlphaFoldDB" id="A0A168G0K5"/>
<dbReference type="PATRIC" id="fig|1300344.3.peg.3361"/>
<dbReference type="KEGG" id="ido:I598_3340"/>
<dbReference type="PANTHER" id="PTHR12526">
    <property type="entry name" value="GLYCOSYLTRANSFERASE"/>
    <property type="match status" value="1"/>
</dbReference>
<keyword evidence="5" id="KW-1185">Reference proteome</keyword>
<keyword evidence="1 4" id="KW-0808">Transferase</keyword>
<accession>A0A168G0K5</accession>
<evidence type="ECO:0000259" key="3">
    <source>
        <dbReference type="Pfam" id="PF00534"/>
    </source>
</evidence>
<dbReference type="Pfam" id="PF00534">
    <property type="entry name" value="Glycos_transf_1"/>
    <property type="match status" value="1"/>
</dbReference>